<feature type="domain" description="CWH43-like N-terminal" evidence="2">
    <location>
        <begin position="26"/>
        <end position="232"/>
    </location>
</feature>
<dbReference type="Gene3D" id="3.60.10.10">
    <property type="entry name" value="Endonuclease/exonuclease/phosphatase"/>
    <property type="match status" value="1"/>
</dbReference>
<dbReference type="InterPro" id="IPR036691">
    <property type="entry name" value="Endo/exonu/phosph_ase_sf"/>
</dbReference>
<dbReference type="Pfam" id="PF23226">
    <property type="entry name" value="Exo_endo_phos_PGAP2IP"/>
    <property type="match status" value="1"/>
</dbReference>
<dbReference type="Pfam" id="PF10277">
    <property type="entry name" value="Frag1"/>
    <property type="match status" value="1"/>
</dbReference>
<evidence type="ECO:0000313" key="7">
    <source>
        <dbReference type="Proteomes" id="UP000565441"/>
    </source>
</evidence>
<gene>
    <name evidence="6" type="ORF">D9615_004235</name>
</gene>
<dbReference type="InterPro" id="IPR057315">
    <property type="entry name" value="Exo_endo_phos_PGAP2IP_C"/>
</dbReference>
<dbReference type="Pfam" id="PF23021">
    <property type="entry name" value="6TM_2nd_PGAP2IP"/>
    <property type="match status" value="1"/>
</dbReference>
<reference evidence="6 7" key="1">
    <citation type="journal article" date="2020" name="ISME J.">
        <title>Uncovering the hidden diversity of litter-decomposition mechanisms in mushroom-forming fungi.</title>
        <authorList>
            <person name="Floudas D."/>
            <person name="Bentzer J."/>
            <person name="Ahren D."/>
            <person name="Johansson T."/>
            <person name="Persson P."/>
            <person name="Tunlid A."/>
        </authorList>
    </citation>
    <scope>NUCLEOTIDE SEQUENCE [LARGE SCALE GENOMIC DNA]</scope>
    <source>
        <strain evidence="6 7">CBS 661.87</strain>
    </source>
</reference>
<dbReference type="OrthoDB" id="68581at2759"/>
<feature type="domain" description="PGAP2IP first transmembrane" evidence="4">
    <location>
        <begin position="315"/>
        <end position="470"/>
    </location>
</feature>
<keyword evidence="1" id="KW-0472">Membrane</keyword>
<feature type="transmembrane region" description="Helical" evidence="1">
    <location>
        <begin position="84"/>
        <end position="106"/>
    </location>
</feature>
<feature type="transmembrane region" description="Helical" evidence="1">
    <location>
        <begin position="177"/>
        <end position="195"/>
    </location>
</feature>
<feature type="transmembrane region" description="Helical" evidence="1">
    <location>
        <begin position="542"/>
        <end position="560"/>
    </location>
</feature>
<dbReference type="InterPro" id="IPR051916">
    <property type="entry name" value="GPI-anchor_lipid_remodeler"/>
</dbReference>
<feature type="transmembrane region" description="Helical" evidence="1">
    <location>
        <begin position="21"/>
        <end position="47"/>
    </location>
</feature>
<dbReference type="GO" id="GO:0006506">
    <property type="term" value="P:GPI anchor biosynthetic process"/>
    <property type="evidence" value="ECO:0007669"/>
    <property type="project" value="TreeGrafter"/>
</dbReference>
<evidence type="ECO:0000259" key="3">
    <source>
        <dbReference type="Pfam" id="PF23021"/>
    </source>
</evidence>
<evidence type="ECO:0000259" key="5">
    <source>
        <dbReference type="Pfam" id="PF23226"/>
    </source>
</evidence>
<evidence type="ECO:0000313" key="6">
    <source>
        <dbReference type="EMBL" id="KAF5382105.1"/>
    </source>
</evidence>
<evidence type="ECO:0000259" key="2">
    <source>
        <dbReference type="Pfam" id="PF10277"/>
    </source>
</evidence>
<dbReference type="AlphaFoldDB" id="A0A8H5HF40"/>
<evidence type="ECO:0000259" key="4">
    <source>
        <dbReference type="Pfam" id="PF23022"/>
    </source>
</evidence>
<feature type="transmembrane region" description="Helical" evidence="1">
    <location>
        <begin position="343"/>
        <end position="362"/>
    </location>
</feature>
<dbReference type="FunFam" id="3.60.10.10:FF:000100">
    <property type="entry name" value="Unplaced genomic scaffold supercont2.12, whole genome shotgun sequence"/>
    <property type="match status" value="1"/>
</dbReference>
<organism evidence="6 7">
    <name type="scientific">Tricholomella constricta</name>
    <dbReference type="NCBI Taxonomy" id="117010"/>
    <lineage>
        <taxon>Eukaryota</taxon>
        <taxon>Fungi</taxon>
        <taxon>Dikarya</taxon>
        <taxon>Basidiomycota</taxon>
        <taxon>Agaricomycotina</taxon>
        <taxon>Agaricomycetes</taxon>
        <taxon>Agaricomycetidae</taxon>
        <taxon>Agaricales</taxon>
        <taxon>Tricholomatineae</taxon>
        <taxon>Lyophyllaceae</taxon>
        <taxon>Tricholomella</taxon>
    </lineage>
</organism>
<feature type="transmembrane region" description="Helical" evidence="1">
    <location>
        <begin position="113"/>
        <end position="134"/>
    </location>
</feature>
<feature type="domain" description="PGAP2IP C-terminal nuclease-like" evidence="5">
    <location>
        <begin position="739"/>
        <end position="978"/>
    </location>
</feature>
<dbReference type="GO" id="GO:0005783">
    <property type="term" value="C:endoplasmic reticulum"/>
    <property type="evidence" value="ECO:0007669"/>
    <property type="project" value="TreeGrafter"/>
</dbReference>
<protein>
    <recommendedName>
        <fullName evidence="8">Calcofluor white hypersensitive protein</fullName>
    </recommendedName>
</protein>
<feature type="transmembrane region" description="Helical" evidence="1">
    <location>
        <begin position="703"/>
        <end position="726"/>
    </location>
</feature>
<dbReference type="InterPro" id="IPR053911">
    <property type="entry name" value="PGAP2IP_TM_2nd"/>
</dbReference>
<feature type="transmembrane region" description="Helical" evidence="1">
    <location>
        <begin position="572"/>
        <end position="592"/>
    </location>
</feature>
<dbReference type="InterPro" id="IPR053912">
    <property type="entry name" value="PGAP2IP_TM_1nd"/>
</dbReference>
<dbReference type="Proteomes" id="UP000565441">
    <property type="component" value="Unassembled WGS sequence"/>
</dbReference>
<feature type="transmembrane region" description="Helical" evidence="1">
    <location>
        <begin position="631"/>
        <end position="654"/>
    </location>
</feature>
<dbReference type="PANTHER" id="PTHR14859">
    <property type="entry name" value="CALCOFLUOR WHITE HYPERSENSITIVE PROTEIN PRECURSOR"/>
    <property type="match status" value="1"/>
</dbReference>
<keyword evidence="1" id="KW-1133">Transmembrane helix</keyword>
<dbReference type="GO" id="GO:0016020">
    <property type="term" value="C:membrane"/>
    <property type="evidence" value="ECO:0007669"/>
    <property type="project" value="GOC"/>
</dbReference>
<feature type="transmembrane region" description="Helical" evidence="1">
    <location>
        <begin position="598"/>
        <end position="619"/>
    </location>
</feature>
<sequence>MPPKVSDPGKVTLAKTRSQPIVLSAALVARLHTCLAYTAFSTALLVACLCHYKKIVKNGVAGYPEEWFPSVSATIGDWYPERNLFQILIALTAGPRIALVLFQYYLHYPRRQTLATFVFVFGMIRTLSCGGWVYITSNDDHDVHDIFMITYMVCNIPWMVGGIACTPSGSSVRKRRIVVSTAFFVSIIPLVYFFLQHKVHRIPGAYTHYSFFEWGLILLDVLYDAITEQEFREGDLQITLGPKVSTPVSGPAPAPVLTLPEKIPTQPMNSDLKNGSAVEDLIPVANDIPGILRSIWSSPRLGPFGDFICDVYLSYVFWSIFTSLIPTLFYFSVWELGIAGHELALLSTLSPVLLGIPSLLRWARTRNGQTALHVLELVGLVAYALESPMHRLLAVSSATAALVLRQAAKWSADEHGEGEVVYQGLLMGLGLVLTSLSKHLNHSNNPLWPFVNRNAISINKIGIICALGAIQRNYSRTIPVKSQQPTNQVPSTTTKAHWLSASLPLGSLIFSLHNLLSDPSTLVAWSWTGYQNGAPKGPVPHLHGALTLIVQSLGILYPLLFNTATRPPALDILTHPFWFAYGAATAYILYAYKGWLGYVGGLGHSLFLMSIMPSVLLRAAQLGKGNVAKTYAVAFLVYCVLNLASIFTVAYAFVPGGVYFRERTDCVMLVQVACLALAFQWPRTTRVRYAPWLAEDTARNRTVVSLIKWMVAIVPVLSVIATLYRWPSMPPRPFQPGPRIFNAGIWTLHFGIDNEGRDSQRGVADLIRDMKLDVVGFLETDLYRTSFGHRDLTRVAVEELNYYVDIGPGPNSHTWGAALLSKFPIINSTHHLLPSPRGELAPAIEAVLDVYGTEVTVVVAHNGQEEDPLDRELQSRELARIMAASYPRPVVFLGYVVTKPHAESPAPYKILVEDGRVHDIDQDDADRWCEYILYRGLYRTAYARVSRGIITDTELQIGQFTLPKHGVGVTNETQIARYLRSYKEKLPEHHWFPMEYYGNQNKGGVNGHFYHVFGTPLYYNLPEDAVI</sequence>
<dbReference type="Pfam" id="PF23022">
    <property type="entry name" value="6TM_1st_PGAP2IP"/>
    <property type="match status" value="1"/>
</dbReference>
<evidence type="ECO:0008006" key="8">
    <source>
        <dbReference type="Google" id="ProtNLM"/>
    </source>
</evidence>
<comment type="caution">
    <text evidence="6">The sequence shown here is derived from an EMBL/GenBank/DDBJ whole genome shotgun (WGS) entry which is preliminary data.</text>
</comment>
<keyword evidence="1" id="KW-0812">Transmembrane</keyword>
<dbReference type="InterPro" id="IPR019402">
    <property type="entry name" value="CWH43_N"/>
</dbReference>
<dbReference type="PANTHER" id="PTHR14859:SF1">
    <property type="entry name" value="PGAP2-INTERACTING PROTEIN"/>
    <property type="match status" value="1"/>
</dbReference>
<accession>A0A8H5HF40</accession>
<feature type="transmembrane region" description="Helical" evidence="1">
    <location>
        <begin position="146"/>
        <end position="165"/>
    </location>
</feature>
<dbReference type="EMBL" id="JAACJP010000009">
    <property type="protein sequence ID" value="KAF5382105.1"/>
    <property type="molecule type" value="Genomic_DNA"/>
</dbReference>
<evidence type="ECO:0000256" key="1">
    <source>
        <dbReference type="SAM" id="Phobius"/>
    </source>
</evidence>
<dbReference type="SUPFAM" id="SSF56219">
    <property type="entry name" value="DNase I-like"/>
    <property type="match status" value="1"/>
</dbReference>
<feature type="domain" description="PGAP2IP second transmembrane" evidence="3">
    <location>
        <begin position="495"/>
        <end position="684"/>
    </location>
</feature>
<feature type="transmembrane region" description="Helical" evidence="1">
    <location>
        <begin position="312"/>
        <end position="331"/>
    </location>
</feature>
<keyword evidence="7" id="KW-1185">Reference proteome</keyword>
<dbReference type="GO" id="GO:0031505">
    <property type="term" value="P:fungal-type cell wall organization"/>
    <property type="evidence" value="ECO:0007669"/>
    <property type="project" value="TreeGrafter"/>
</dbReference>
<proteinExistence type="predicted"/>
<name>A0A8H5HF40_9AGAR</name>